<keyword evidence="4" id="KW-0547">Nucleotide-binding</keyword>
<feature type="domain" description="Peptidase S1" evidence="14">
    <location>
        <begin position="369"/>
        <end position="599"/>
    </location>
</feature>
<evidence type="ECO:0000256" key="8">
    <source>
        <dbReference type="ARBA" id="ARBA00022989"/>
    </source>
</evidence>
<dbReference type="InterPro" id="IPR009003">
    <property type="entry name" value="Peptidase_S1_PA"/>
</dbReference>
<evidence type="ECO:0000259" key="14">
    <source>
        <dbReference type="PROSITE" id="PS50240"/>
    </source>
</evidence>
<reference evidence="17" key="1">
    <citation type="submission" date="2025-08" db="UniProtKB">
        <authorList>
            <consortium name="RefSeq"/>
        </authorList>
    </citation>
    <scope>IDENTIFICATION</scope>
</reference>
<dbReference type="SUPFAM" id="SSF52540">
    <property type="entry name" value="P-loop containing nucleoside triphosphate hydrolases"/>
    <property type="match status" value="1"/>
</dbReference>
<keyword evidence="9 12" id="KW-0472">Membrane</keyword>
<gene>
    <name evidence="17" type="primary">LOC101642047</name>
</gene>
<feature type="domain" description="SEA" evidence="13">
    <location>
        <begin position="51"/>
        <end position="169"/>
    </location>
</feature>
<comment type="subcellular location">
    <subcellularLocation>
        <location evidence="1">Membrane</location>
        <topology evidence="1">Single-pass type II membrane protein</topology>
    </subcellularLocation>
</comment>
<dbReference type="InterPro" id="IPR031662">
    <property type="entry name" value="GTP-binding_2"/>
</dbReference>
<evidence type="ECO:0000256" key="9">
    <source>
        <dbReference type="ARBA" id="ARBA00023136"/>
    </source>
</evidence>
<dbReference type="PANTHER" id="PTHR24252">
    <property type="entry name" value="ACROSIN-RELATED"/>
    <property type="match status" value="1"/>
</dbReference>
<dbReference type="PANTHER" id="PTHR24252:SF28">
    <property type="entry name" value="TRANSMEMBRANE PROTEASE SERINE 11C ISOFORM X1"/>
    <property type="match status" value="1"/>
</dbReference>
<keyword evidence="16" id="KW-1185">Reference proteome</keyword>
<dbReference type="PROSITE" id="PS50240">
    <property type="entry name" value="TRYPSIN_DOM"/>
    <property type="match status" value="1"/>
</dbReference>
<evidence type="ECO:0000313" key="16">
    <source>
        <dbReference type="Proteomes" id="UP000694863"/>
    </source>
</evidence>
<dbReference type="InterPro" id="IPR018114">
    <property type="entry name" value="TRYPSIN_HIS"/>
</dbReference>
<keyword evidence="2 11" id="KW-0645">Protease</keyword>
<dbReference type="InterPro" id="IPR000082">
    <property type="entry name" value="SEA_dom"/>
</dbReference>
<dbReference type="Pfam" id="PF01390">
    <property type="entry name" value="SEA"/>
    <property type="match status" value="1"/>
</dbReference>
<evidence type="ECO:0000256" key="6">
    <source>
        <dbReference type="ARBA" id="ARBA00022825"/>
    </source>
</evidence>
<evidence type="ECO:0000256" key="12">
    <source>
        <dbReference type="SAM" id="Phobius"/>
    </source>
</evidence>
<keyword evidence="6 11" id="KW-0720">Serine protease</keyword>
<dbReference type="SUPFAM" id="SSF50494">
    <property type="entry name" value="Trypsin-like serine proteases"/>
    <property type="match status" value="1"/>
</dbReference>
<dbReference type="Pfam" id="PF16897">
    <property type="entry name" value="MMR_HSR1_Xtn"/>
    <property type="match status" value="1"/>
</dbReference>
<dbReference type="InterPro" id="IPR031167">
    <property type="entry name" value="G_OBG"/>
</dbReference>
<evidence type="ECO:0000256" key="4">
    <source>
        <dbReference type="ARBA" id="ARBA00022741"/>
    </source>
</evidence>
<dbReference type="InterPro" id="IPR001254">
    <property type="entry name" value="Trypsin_dom"/>
</dbReference>
<accession>A0ABM1VN34</accession>
<evidence type="ECO:0000259" key="15">
    <source>
        <dbReference type="PROSITE" id="PS51710"/>
    </source>
</evidence>
<evidence type="ECO:0000256" key="3">
    <source>
        <dbReference type="ARBA" id="ARBA00022692"/>
    </source>
</evidence>
<dbReference type="SUPFAM" id="SSF82671">
    <property type="entry name" value="SEA domain"/>
    <property type="match status" value="1"/>
</dbReference>
<dbReference type="CDD" id="cd01896">
    <property type="entry name" value="DRG"/>
    <property type="match status" value="1"/>
</dbReference>
<dbReference type="InterPro" id="IPR045001">
    <property type="entry name" value="DRG"/>
</dbReference>
<evidence type="ECO:0000256" key="11">
    <source>
        <dbReference type="RuleBase" id="RU363034"/>
    </source>
</evidence>
<organism evidence="16 17">
    <name type="scientific">Echinops telfairi</name>
    <name type="common">Lesser hedgehog tenrec</name>
    <dbReference type="NCBI Taxonomy" id="9371"/>
    <lineage>
        <taxon>Eukaryota</taxon>
        <taxon>Metazoa</taxon>
        <taxon>Chordata</taxon>
        <taxon>Craniata</taxon>
        <taxon>Vertebrata</taxon>
        <taxon>Euteleostomi</taxon>
        <taxon>Mammalia</taxon>
        <taxon>Eutheria</taxon>
        <taxon>Afrotheria</taxon>
        <taxon>Tenrecidae</taxon>
        <taxon>Tenrecinae</taxon>
        <taxon>Echinops</taxon>
    </lineage>
</organism>
<dbReference type="InterPro" id="IPR033116">
    <property type="entry name" value="TRYPSIN_SER"/>
</dbReference>
<evidence type="ECO:0000256" key="2">
    <source>
        <dbReference type="ARBA" id="ARBA00022670"/>
    </source>
</evidence>
<keyword evidence="10" id="KW-1015">Disulfide bond</keyword>
<dbReference type="GO" id="GO:0006508">
    <property type="term" value="P:proteolysis"/>
    <property type="evidence" value="ECO:0007669"/>
    <property type="project" value="UniProtKB-KW"/>
</dbReference>
<keyword evidence="8 12" id="KW-1133">Transmembrane helix</keyword>
<dbReference type="InterPro" id="IPR027417">
    <property type="entry name" value="P-loop_NTPase"/>
</dbReference>
<dbReference type="PROSITE" id="PS51710">
    <property type="entry name" value="G_OBG"/>
    <property type="match status" value="1"/>
</dbReference>
<sequence>MGSVFVLRPARVPSASRSLNPCVVGFVVVAVVVILAVTIGLLVHFLAFDQRPYFYRSSFQILNVKYSDQLNSPGTQEYRNLSGIIESMIHKTFKESDLRNQFIRAHVVKLRQDNNGVVIADVVMKFLFTRYNNGDSMKGKIEPVLQQMLNNSGNLEINPSSEITCAKDGKGRGRQVIAVARTCNLILIVLDVLKPLGHKKIIENELEGFGIRLNSKSPNIGFKKKDKGGMNLTATCPQSELDAETVKRILAEYKIHNADVTLQSDATADDLIDVEEGNGVYIPCIYVLNKIDQISIEELDIIYKVPHCVPISAHHRWNFDDLLEKIWGYLKLVRIYTKPKAIPGNVATEIFTKECGARPDLITLSDERIIGGVQAEEGDWPWQVSLQLHGAHHCGGILISNTWILTAAHCFRRNSDPNSWTATFGISTKFPKLRIRVRTIIIHNNYRPEFHENDIAVIQLISGVSFTQNIHRVCLPTPTQNILPGSTAYVTGWGSRKYSGNTVADLQQAKVKIIRNSVCNAPVSYNGAVLPGMLCAGVPQGGVDSCQGDSGGPLVQEDSRRLWFLVGIVSWGFQCGLPDKPGVYTRVTAYRDWISQQTGI</sequence>
<dbReference type="Gene3D" id="3.30.70.960">
    <property type="entry name" value="SEA domain"/>
    <property type="match status" value="1"/>
</dbReference>
<keyword evidence="7" id="KW-0735">Signal-anchor</keyword>
<dbReference type="Pfam" id="PF00089">
    <property type="entry name" value="Trypsin"/>
    <property type="match status" value="1"/>
</dbReference>
<evidence type="ECO:0000256" key="1">
    <source>
        <dbReference type="ARBA" id="ARBA00004606"/>
    </source>
</evidence>
<dbReference type="CDD" id="cd00190">
    <property type="entry name" value="Tryp_SPc"/>
    <property type="match status" value="1"/>
</dbReference>
<proteinExistence type="predicted"/>
<dbReference type="PROSITE" id="PS00135">
    <property type="entry name" value="TRYPSIN_SER"/>
    <property type="match status" value="1"/>
</dbReference>
<dbReference type="SMART" id="SM00020">
    <property type="entry name" value="Tryp_SPc"/>
    <property type="match status" value="1"/>
</dbReference>
<dbReference type="GeneID" id="101642047"/>
<evidence type="ECO:0000259" key="13">
    <source>
        <dbReference type="PROSITE" id="PS50024"/>
    </source>
</evidence>
<keyword evidence="3 12" id="KW-0812">Transmembrane</keyword>
<feature type="transmembrane region" description="Helical" evidence="12">
    <location>
        <begin position="23"/>
        <end position="48"/>
    </location>
</feature>
<dbReference type="Gene3D" id="3.40.50.300">
    <property type="entry name" value="P-loop containing nucleotide triphosphate hydrolases"/>
    <property type="match status" value="1"/>
</dbReference>
<dbReference type="InterPro" id="IPR001314">
    <property type="entry name" value="Peptidase_S1A"/>
</dbReference>
<dbReference type="PROSITE" id="PS50024">
    <property type="entry name" value="SEA"/>
    <property type="match status" value="1"/>
</dbReference>
<evidence type="ECO:0000256" key="5">
    <source>
        <dbReference type="ARBA" id="ARBA00022801"/>
    </source>
</evidence>
<dbReference type="InterPro" id="IPR043504">
    <property type="entry name" value="Peptidase_S1_PA_chymotrypsin"/>
</dbReference>
<evidence type="ECO:0000256" key="10">
    <source>
        <dbReference type="ARBA" id="ARBA00023157"/>
    </source>
</evidence>
<dbReference type="GO" id="GO:0008233">
    <property type="term" value="F:peptidase activity"/>
    <property type="evidence" value="ECO:0007669"/>
    <property type="project" value="UniProtKB-KW"/>
</dbReference>
<dbReference type="PRINTS" id="PR00722">
    <property type="entry name" value="CHYMOTRYPSIN"/>
</dbReference>
<keyword evidence="5 11" id="KW-0378">Hydrolase</keyword>
<protein>
    <submittedName>
        <fullName evidence="17">Transmembrane protease serine 11D</fullName>
    </submittedName>
</protein>
<dbReference type="Proteomes" id="UP000694863">
    <property type="component" value="Unplaced"/>
</dbReference>
<name>A0ABM1VN34_ECHTE</name>
<dbReference type="RefSeq" id="XP_030744420.1">
    <property type="nucleotide sequence ID" value="XM_030888560.1"/>
</dbReference>
<evidence type="ECO:0000256" key="7">
    <source>
        <dbReference type="ARBA" id="ARBA00022968"/>
    </source>
</evidence>
<dbReference type="Gene3D" id="2.40.10.10">
    <property type="entry name" value="Trypsin-like serine proteases"/>
    <property type="match status" value="2"/>
</dbReference>
<feature type="domain" description="OBG-type G" evidence="15">
    <location>
        <begin position="166"/>
        <end position="331"/>
    </location>
</feature>
<dbReference type="InterPro" id="IPR036364">
    <property type="entry name" value="SEA_dom_sf"/>
</dbReference>
<evidence type="ECO:0000313" key="17">
    <source>
        <dbReference type="RefSeq" id="XP_030744420.1"/>
    </source>
</evidence>
<dbReference type="PROSITE" id="PS00134">
    <property type="entry name" value="TRYPSIN_HIS"/>
    <property type="match status" value="1"/>
</dbReference>